<dbReference type="EMBL" id="CP053923">
    <property type="protein sequence ID" value="QNT70548.1"/>
    <property type="molecule type" value="Genomic_DNA"/>
</dbReference>
<dbReference type="RefSeq" id="WP_190261027.1">
    <property type="nucleotide sequence ID" value="NZ_CP053923.1"/>
</dbReference>
<feature type="signal peptide" evidence="1">
    <location>
        <begin position="1"/>
        <end position="26"/>
    </location>
</feature>
<proteinExistence type="predicted"/>
<dbReference type="KEGG" id="dvn:HQ394_15965"/>
<keyword evidence="1" id="KW-0732">Signal</keyword>
<gene>
    <name evidence="2" type="ORF">HQ394_15965</name>
</gene>
<keyword evidence="3" id="KW-1185">Reference proteome</keyword>
<dbReference type="Proteomes" id="UP000516369">
    <property type="component" value="Chromosome"/>
</dbReference>
<name>A0A7H1N4B2_9PROT</name>
<feature type="chain" id="PRO_5028905561" evidence="1">
    <location>
        <begin position="27"/>
        <end position="94"/>
    </location>
</feature>
<protein>
    <submittedName>
        <fullName evidence="2">Uncharacterized protein</fullName>
    </submittedName>
</protein>
<reference evidence="2 3" key="1">
    <citation type="submission" date="2020-05" db="EMBL/GenBank/DDBJ databases">
        <title>Complete closed genome sequence of Defluviicoccus vanus.</title>
        <authorList>
            <person name="Bessarab I."/>
            <person name="Arumugam K."/>
            <person name="Maszenan A.M."/>
            <person name="Seviour R.J."/>
            <person name="Williams R.B."/>
        </authorList>
    </citation>
    <scope>NUCLEOTIDE SEQUENCE [LARGE SCALE GENOMIC DNA]</scope>
    <source>
        <strain evidence="2 3">Ben 114</strain>
    </source>
</reference>
<sequence length="94" mass="9649">MKYVRGLVAFTALGVSVQLTGTAAFGASVDTTAAVSIAAPSGPAADFTVKTGRLQPGESSTYVPQSSIAKVEDAGRFAHTNYQIVIPSGEMMPQ</sequence>
<accession>A0A7H1N4B2</accession>
<evidence type="ECO:0000313" key="2">
    <source>
        <dbReference type="EMBL" id="QNT70548.1"/>
    </source>
</evidence>
<evidence type="ECO:0000256" key="1">
    <source>
        <dbReference type="SAM" id="SignalP"/>
    </source>
</evidence>
<evidence type="ECO:0000313" key="3">
    <source>
        <dbReference type="Proteomes" id="UP000516369"/>
    </source>
</evidence>
<organism evidence="2 3">
    <name type="scientific">Defluviicoccus vanus</name>
    <dbReference type="NCBI Taxonomy" id="111831"/>
    <lineage>
        <taxon>Bacteria</taxon>
        <taxon>Pseudomonadati</taxon>
        <taxon>Pseudomonadota</taxon>
        <taxon>Alphaproteobacteria</taxon>
        <taxon>Rhodospirillales</taxon>
        <taxon>Rhodospirillaceae</taxon>
        <taxon>Defluviicoccus</taxon>
    </lineage>
</organism>
<dbReference type="AlphaFoldDB" id="A0A7H1N4B2"/>